<keyword evidence="11" id="KW-1185">Reference proteome</keyword>
<reference evidence="10" key="2">
    <citation type="submission" date="2025-08" db="UniProtKB">
        <authorList>
            <consortium name="Ensembl"/>
        </authorList>
    </citation>
    <scope>IDENTIFICATION</scope>
</reference>
<dbReference type="Pfam" id="PF06668">
    <property type="entry name" value="ITI_HC_C"/>
    <property type="match status" value="1"/>
</dbReference>
<dbReference type="GeneTree" id="ENSGT00940000162980"/>
<dbReference type="PANTHER" id="PTHR10338:SF155">
    <property type="entry name" value="INTER-ALPHA-TRYPSIN INHIBITOR HEAVY CHAIN H6"/>
    <property type="match status" value="1"/>
</dbReference>
<proteinExistence type="inferred from homology"/>
<keyword evidence="5" id="KW-0732">Signal</keyword>
<dbReference type="GO" id="GO:0004867">
    <property type="term" value="F:serine-type endopeptidase inhibitor activity"/>
    <property type="evidence" value="ECO:0007669"/>
    <property type="project" value="UniProtKB-KW"/>
</dbReference>
<dbReference type="Pfam" id="PF08487">
    <property type="entry name" value="VIT"/>
    <property type="match status" value="1"/>
</dbReference>
<dbReference type="InterPro" id="IPR002035">
    <property type="entry name" value="VWF_A"/>
</dbReference>
<sequence length="859" mass="93864">SSSSSSSSSSSDGGGSSTYHVKCSVVSRYAVTTVQSSVWNQLPVIKEAAFEVDLPSSAFISNFTITSNGKVYVAQVKERATARKIYDAAKKQGKTAGLRETEKFRVAVSVPSGALTSFSLTYEELLPRRLGHYQISLGLRPGQLVQNLTLDVSILERTGISFIKVLPLRTSRLLSNITEGDKDAPASTHIERSTGCARVCYSPTLQQQSSISSKGLDADFIIQYDVDLRDPMGDIQVYDGYFVHYFAPRGLPVVPKDVIFVIDVSGSMIGTKIKQTKQAMCTILGDLREGDHFNIITFSDKCLHTTFDTNILHCSCLVSGTNINAALLSAAQLINPPSSGSSINLSSRRVPLIIFLTDGEATIGVTAGDTILNNAKKTLGAASLFGLAFGDDADFLLLKRLALDNRGVARMVYEDADAALQLKGFYDEVASPLLSDIQLSYLDDQAFDITRSVFPNYFQGSELVVAGRVKPGVKDLKVSMSATDSKQRVKLENDVLISHEKPNGSEDSADCSDGLEGISSFVHRLWAYFTIKELLLAKLNSTDPAAQRLLAEKATNLSLKYNFVTPVTSLVVVKPDVDVAVAFTTTPPLSSVRTDPAPVPVRPLISQLIDGDPHFVIQLPKLHQNLCFTVDGMHSIILNVKNDTWIIVDGHLMGAPSKHGLEDRPRTYFDQLTISSATGGSGDIMVTLSLDAVVVEGEGRETLPINQQGSVTRQGVTVTVDNHWNCWIELANDVRFLVLFHRYKHPSYLQMAHLGFYIADGRGLSASTQGLLGQFQHADMTVMVVKDHVAGDAHRANTEKVLDKGILRWDSEHVPVTLQDKTLKDTVGKRHLSRCWVVPKSEIERLLGHPYESYVVDRV</sequence>
<dbReference type="GO" id="GO:0030212">
    <property type="term" value="P:hyaluronan metabolic process"/>
    <property type="evidence" value="ECO:0007669"/>
    <property type="project" value="InterPro"/>
</dbReference>
<dbReference type="SMART" id="SM00327">
    <property type="entry name" value="VWA"/>
    <property type="match status" value="1"/>
</dbReference>
<evidence type="ECO:0000256" key="4">
    <source>
        <dbReference type="ARBA" id="ARBA00022690"/>
    </source>
</evidence>
<keyword evidence="3" id="KW-0964">Secreted</keyword>
<accession>A0A7N6AWE3</accession>
<evidence type="ECO:0000256" key="1">
    <source>
        <dbReference type="ARBA" id="ARBA00004613"/>
    </source>
</evidence>
<dbReference type="GO" id="GO:0005576">
    <property type="term" value="C:extracellular region"/>
    <property type="evidence" value="ECO:0007669"/>
    <property type="project" value="UniProtKB-SubCell"/>
</dbReference>
<dbReference type="SMART" id="SM00609">
    <property type="entry name" value="VIT"/>
    <property type="match status" value="1"/>
</dbReference>
<dbReference type="Ensembl" id="ENSATET00000061425.2">
    <property type="protein sequence ID" value="ENSATEP00000054974.1"/>
    <property type="gene ID" value="ENSATEG00000024536.3"/>
</dbReference>
<evidence type="ECO:0000313" key="11">
    <source>
        <dbReference type="Proteomes" id="UP000265040"/>
    </source>
</evidence>
<evidence type="ECO:0000256" key="2">
    <source>
        <dbReference type="ARBA" id="ARBA00010158"/>
    </source>
</evidence>
<keyword evidence="7" id="KW-0325">Glycoprotein</keyword>
<evidence type="ECO:0000256" key="6">
    <source>
        <dbReference type="ARBA" id="ARBA00022900"/>
    </source>
</evidence>
<dbReference type="PANTHER" id="PTHR10338">
    <property type="entry name" value="INTER-ALPHA-TRYPSIN INHIBITOR HEAVY CHAIN FAMILY MEMBER"/>
    <property type="match status" value="1"/>
</dbReference>
<protein>
    <recommendedName>
        <fullName evidence="12">Inter-alpha-trypsin inhibitor heavy chain family member 6</fullName>
    </recommendedName>
</protein>
<evidence type="ECO:0000259" key="9">
    <source>
        <dbReference type="PROSITE" id="PS51468"/>
    </source>
</evidence>
<dbReference type="PROSITE" id="PS51468">
    <property type="entry name" value="VIT"/>
    <property type="match status" value="1"/>
</dbReference>
<reference evidence="10" key="1">
    <citation type="submission" date="2021-04" db="EMBL/GenBank/DDBJ databases">
        <authorList>
            <consortium name="Wellcome Sanger Institute Data Sharing"/>
        </authorList>
    </citation>
    <scope>NUCLEOTIDE SEQUENCE [LARGE SCALE GENOMIC DNA]</scope>
</reference>
<evidence type="ECO:0000256" key="5">
    <source>
        <dbReference type="ARBA" id="ARBA00022729"/>
    </source>
</evidence>
<dbReference type="InterPro" id="IPR013694">
    <property type="entry name" value="VIT"/>
</dbReference>
<keyword evidence="4" id="KW-0646">Protease inhibitor</keyword>
<evidence type="ECO:0000313" key="10">
    <source>
        <dbReference type="Ensembl" id="ENSATEP00000054974.1"/>
    </source>
</evidence>
<comment type="subcellular location">
    <subcellularLocation>
        <location evidence="1">Secreted</location>
    </subcellularLocation>
</comment>
<dbReference type="SUPFAM" id="SSF53300">
    <property type="entry name" value="vWA-like"/>
    <property type="match status" value="1"/>
</dbReference>
<evidence type="ECO:0000256" key="7">
    <source>
        <dbReference type="ARBA" id="ARBA00023180"/>
    </source>
</evidence>
<keyword evidence="6" id="KW-0722">Serine protease inhibitor</keyword>
<evidence type="ECO:0008006" key="12">
    <source>
        <dbReference type="Google" id="ProtNLM"/>
    </source>
</evidence>
<dbReference type="Pfam" id="PF00092">
    <property type="entry name" value="VWA"/>
    <property type="match status" value="1"/>
</dbReference>
<reference evidence="10" key="3">
    <citation type="submission" date="2025-09" db="UniProtKB">
        <authorList>
            <consortium name="Ensembl"/>
        </authorList>
    </citation>
    <scope>IDENTIFICATION</scope>
</reference>
<dbReference type="AlphaFoldDB" id="A0A7N6AWE3"/>
<organism evidence="10 11">
    <name type="scientific">Anabas testudineus</name>
    <name type="common">Climbing perch</name>
    <name type="synonym">Anthias testudineus</name>
    <dbReference type="NCBI Taxonomy" id="64144"/>
    <lineage>
        <taxon>Eukaryota</taxon>
        <taxon>Metazoa</taxon>
        <taxon>Chordata</taxon>
        <taxon>Craniata</taxon>
        <taxon>Vertebrata</taxon>
        <taxon>Euteleostomi</taxon>
        <taxon>Actinopterygii</taxon>
        <taxon>Neopterygii</taxon>
        <taxon>Teleostei</taxon>
        <taxon>Neoteleostei</taxon>
        <taxon>Acanthomorphata</taxon>
        <taxon>Anabantaria</taxon>
        <taxon>Anabantiformes</taxon>
        <taxon>Anabantoidei</taxon>
        <taxon>Anabantidae</taxon>
        <taxon>Anabas</taxon>
    </lineage>
</organism>
<evidence type="ECO:0000256" key="3">
    <source>
        <dbReference type="ARBA" id="ARBA00022525"/>
    </source>
</evidence>
<feature type="domain" description="VWFA" evidence="8">
    <location>
        <begin position="257"/>
        <end position="429"/>
    </location>
</feature>
<name>A0A7N6AWE3_ANATE</name>
<dbReference type="PROSITE" id="PS50234">
    <property type="entry name" value="VWFA"/>
    <property type="match status" value="1"/>
</dbReference>
<evidence type="ECO:0000259" key="8">
    <source>
        <dbReference type="PROSITE" id="PS50234"/>
    </source>
</evidence>
<dbReference type="InterPro" id="IPR036465">
    <property type="entry name" value="vWFA_dom_sf"/>
</dbReference>
<feature type="domain" description="VIT" evidence="9">
    <location>
        <begin position="1"/>
        <end position="124"/>
    </location>
</feature>
<dbReference type="InterPro" id="IPR050934">
    <property type="entry name" value="ITIH"/>
</dbReference>
<dbReference type="Proteomes" id="UP000265040">
    <property type="component" value="Chromosome 7"/>
</dbReference>
<comment type="similarity">
    <text evidence="2">Belongs to the ITIH family.</text>
</comment>
<dbReference type="InterPro" id="IPR010600">
    <property type="entry name" value="ITI_HC_C"/>
</dbReference>
<dbReference type="Gene3D" id="3.40.50.410">
    <property type="entry name" value="von Willebrand factor, type A domain"/>
    <property type="match status" value="1"/>
</dbReference>